<feature type="transmembrane region" description="Helical" evidence="10">
    <location>
        <begin position="788"/>
        <end position="810"/>
    </location>
</feature>
<feature type="transmembrane region" description="Helical" evidence="10">
    <location>
        <begin position="493"/>
        <end position="519"/>
    </location>
</feature>
<keyword evidence="5 9" id="KW-0812">Transmembrane</keyword>
<evidence type="ECO:0000259" key="11">
    <source>
        <dbReference type="Pfam" id="PF00361"/>
    </source>
</evidence>
<dbReference type="OrthoDB" id="9811798at2"/>
<evidence type="ECO:0000256" key="8">
    <source>
        <dbReference type="ARBA" id="ARBA00023136"/>
    </source>
</evidence>
<evidence type="ECO:0000313" key="17">
    <source>
        <dbReference type="Proteomes" id="UP000294558"/>
    </source>
</evidence>
<feature type="transmembrane region" description="Helical" evidence="10">
    <location>
        <begin position="891"/>
        <end position="915"/>
    </location>
</feature>
<evidence type="ECO:0000256" key="2">
    <source>
        <dbReference type="ARBA" id="ARBA00022448"/>
    </source>
</evidence>
<gene>
    <name evidence="16" type="ORF">BDK89_2854</name>
</gene>
<feature type="transmembrane region" description="Helical" evidence="10">
    <location>
        <begin position="320"/>
        <end position="344"/>
    </location>
</feature>
<feature type="transmembrane region" description="Helical" evidence="10">
    <location>
        <begin position="567"/>
        <end position="589"/>
    </location>
</feature>
<feature type="transmembrane region" description="Helical" evidence="10">
    <location>
        <begin position="816"/>
        <end position="835"/>
    </location>
</feature>
<evidence type="ECO:0000256" key="5">
    <source>
        <dbReference type="ARBA" id="ARBA00022692"/>
    </source>
</evidence>
<dbReference type="Proteomes" id="UP000294558">
    <property type="component" value="Unassembled WGS sequence"/>
</dbReference>
<feature type="transmembrane region" description="Helical" evidence="10">
    <location>
        <begin position="750"/>
        <end position="767"/>
    </location>
</feature>
<organism evidence="16 17">
    <name type="scientific">Ilumatobacter fluminis</name>
    <dbReference type="NCBI Taxonomy" id="467091"/>
    <lineage>
        <taxon>Bacteria</taxon>
        <taxon>Bacillati</taxon>
        <taxon>Actinomycetota</taxon>
        <taxon>Acidimicrobiia</taxon>
        <taxon>Acidimicrobiales</taxon>
        <taxon>Ilumatobacteraceae</taxon>
        <taxon>Ilumatobacter</taxon>
    </lineage>
</organism>
<evidence type="ECO:0000259" key="14">
    <source>
        <dbReference type="Pfam" id="PF13244"/>
    </source>
</evidence>
<dbReference type="GO" id="GO:0015297">
    <property type="term" value="F:antiporter activity"/>
    <property type="evidence" value="ECO:0007669"/>
    <property type="project" value="UniProtKB-KW"/>
</dbReference>
<feature type="transmembrane region" description="Helical" evidence="10">
    <location>
        <begin position="648"/>
        <end position="667"/>
    </location>
</feature>
<dbReference type="EMBL" id="SOAU01000001">
    <property type="protein sequence ID" value="TDT17246.1"/>
    <property type="molecule type" value="Genomic_DNA"/>
</dbReference>
<dbReference type="InterPro" id="IPR001750">
    <property type="entry name" value="ND/Mrp_TM"/>
</dbReference>
<feature type="domain" description="MrpA C-terminal/MbhE" evidence="15">
    <location>
        <begin position="687"/>
        <end position="768"/>
    </location>
</feature>
<dbReference type="AlphaFoldDB" id="A0A4R7I3K7"/>
<evidence type="ECO:0000256" key="6">
    <source>
        <dbReference type="ARBA" id="ARBA00022989"/>
    </source>
</evidence>
<keyword evidence="17" id="KW-1185">Reference proteome</keyword>
<dbReference type="PANTHER" id="PTHR43373:SF1">
    <property type="entry name" value="NA(+)_H(+) ANTIPORTER SUBUNIT A"/>
    <property type="match status" value="1"/>
</dbReference>
<keyword evidence="7" id="KW-0406">Ion transport</keyword>
<protein>
    <submittedName>
        <fullName evidence="16">Multisubunit sodium/proton antiporter MrpA subunit /multisubunit sodium/proton antiporter MrpB subunit</fullName>
    </submittedName>
</protein>
<evidence type="ECO:0000259" key="13">
    <source>
        <dbReference type="Pfam" id="PF04039"/>
    </source>
</evidence>
<dbReference type="InterPro" id="IPR050616">
    <property type="entry name" value="CPA3_Na-H_Antiporter_A"/>
</dbReference>
<feature type="domain" description="NADH:quinone oxidoreductase/Mrp antiporter transmembrane" evidence="11">
    <location>
        <begin position="126"/>
        <end position="418"/>
    </location>
</feature>
<accession>A0A4R7I3K7</accession>
<proteinExistence type="predicted"/>
<keyword evidence="8 10" id="KW-0472">Membrane</keyword>
<feature type="domain" description="Na+/H+ antiporter MnhB subunit-related protein" evidence="13">
    <location>
        <begin position="790"/>
        <end position="912"/>
    </location>
</feature>
<dbReference type="GO" id="GO:0005886">
    <property type="term" value="C:plasma membrane"/>
    <property type="evidence" value="ECO:0007669"/>
    <property type="project" value="UniProtKB-SubCell"/>
</dbReference>
<dbReference type="Pfam" id="PF00361">
    <property type="entry name" value="Proton_antipo_M"/>
    <property type="match status" value="1"/>
</dbReference>
<dbReference type="Pfam" id="PF13244">
    <property type="entry name" value="MbhD"/>
    <property type="match status" value="1"/>
</dbReference>
<feature type="transmembrane region" description="Helical" evidence="10">
    <location>
        <begin position="159"/>
        <end position="181"/>
    </location>
</feature>
<dbReference type="InterPro" id="IPR046806">
    <property type="entry name" value="MrpA_C/MbhE"/>
</dbReference>
<dbReference type="PRINTS" id="PR01434">
    <property type="entry name" value="NADHDHGNASE5"/>
</dbReference>
<evidence type="ECO:0000259" key="12">
    <source>
        <dbReference type="Pfam" id="PF00662"/>
    </source>
</evidence>
<feature type="transmembrane region" description="Helical" evidence="10">
    <location>
        <begin position="364"/>
        <end position="384"/>
    </location>
</feature>
<evidence type="ECO:0000256" key="7">
    <source>
        <dbReference type="ARBA" id="ARBA00023065"/>
    </source>
</evidence>
<evidence type="ECO:0000256" key="3">
    <source>
        <dbReference type="ARBA" id="ARBA00022449"/>
    </source>
</evidence>
<feature type="domain" description="NADH-Ubiquinone oxidoreductase (complex I) chain 5 N-terminal" evidence="12">
    <location>
        <begin position="64"/>
        <end position="107"/>
    </location>
</feature>
<evidence type="ECO:0000256" key="10">
    <source>
        <dbReference type="SAM" id="Phobius"/>
    </source>
</evidence>
<dbReference type="InterPro" id="IPR025383">
    <property type="entry name" value="MrpA_C/MbhD"/>
</dbReference>
<keyword evidence="6 10" id="KW-1133">Transmembrane helix</keyword>
<dbReference type="Pfam" id="PF20501">
    <property type="entry name" value="MbhE"/>
    <property type="match status" value="1"/>
</dbReference>
<evidence type="ECO:0000313" key="16">
    <source>
        <dbReference type="EMBL" id="TDT17246.1"/>
    </source>
</evidence>
<feature type="transmembrane region" description="Helical" evidence="10">
    <location>
        <begin position="851"/>
        <end position="871"/>
    </location>
</feature>
<dbReference type="GO" id="GO:0006811">
    <property type="term" value="P:monoatomic ion transport"/>
    <property type="evidence" value="ECO:0007669"/>
    <property type="project" value="UniProtKB-KW"/>
</dbReference>
<feature type="transmembrane region" description="Helical" evidence="10">
    <location>
        <begin position="679"/>
        <end position="703"/>
    </location>
</feature>
<dbReference type="InterPro" id="IPR001516">
    <property type="entry name" value="Proton_antipo_N"/>
</dbReference>
<dbReference type="RefSeq" id="WP_133869545.1">
    <property type="nucleotide sequence ID" value="NZ_SOAU01000001.1"/>
</dbReference>
<dbReference type="Pfam" id="PF04039">
    <property type="entry name" value="MnhB"/>
    <property type="match status" value="1"/>
</dbReference>
<evidence type="ECO:0000256" key="9">
    <source>
        <dbReference type="RuleBase" id="RU000320"/>
    </source>
</evidence>
<evidence type="ECO:0000256" key="1">
    <source>
        <dbReference type="ARBA" id="ARBA00004651"/>
    </source>
</evidence>
<dbReference type="PANTHER" id="PTHR43373">
    <property type="entry name" value="NA(+)/H(+) ANTIPORTER SUBUNIT"/>
    <property type="match status" value="1"/>
</dbReference>
<keyword evidence="2" id="KW-0813">Transport</keyword>
<feature type="transmembrane region" description="Helical" evidence="10">
    <location>
        <begin position="75"/>
        <end position="99"/>
    </location>
</feature>
<dbReference type="InterPro" id="IPR007182">
    <property type="entry name" value="MnhB"/>
</dbReference>
<feature type="transmembrane region" description="Helical" evidence="10">
    <location>
        <begin position="201"/>
        <end position="217"/>
    </location>
</feature>
<comment type="subcellular location">
    <subcellularLocation>
        <location evidence="1">Cell membrane</location>
        <topology evidence="1">Multi-pass membrane protein</topology>
    </subcellularLocation>
    <subcellularLocation>
        <location evidence="9">Membrane</location>
        <topology evidence="9">Multi-pass membrane protein</topology>
    </subcellularLocation>
</comment>
<keyword evidence="4" id="KW-1003">Cell membrane</keyword>
<feature type="transmembrane region" description="Helical" evidence="10">
    <location>
        <begin position="601"/>
        <end position="619"/>
    </location>
</feature>
<feature type="transmembrane region" description="Helical" evidence="10">
    <location>
        <begin position="448"/>
        <end position="473"/>
    </location>
</feature>
<feature type="domain" description="MrpA C-terminal/MbhD" evidence="14">
    <location>
        <begin position="608"/>
        <end position="671"/>
    </location>
</feature>
<evidence type="ECO:0000256" key="4">
    <source>
        <dbReference type="ARBA" id="ARBA00022475"/>
    </source>
</evidence>
<feature type="transmembrane region" description="Helical" evidence="10">
    <location>
        <begin position="295"/>
        <end position="314"/>
    </location>
</feature>
<feature type="transmembrane region" description="Helical" evidence="10">
    <location>
        <begin position="268"/>
        <end position="288"/>
    </location>
</feature>
<comment type="caution">
    <text evidence="16">The sequence shown here is derived from an EMBL/GenBank/DDBJ whole genome shotgun (WGS) entry which is preliminary data.</text>
</comment>
<keyword evidence="3" id="KW-0050">Antiport</keyword>
<reference evidence="16 17" key="1">
    <citation type="submission" date="2019-03" db="EMBL/GenBank/DDBJ databases">
        <title>Sequencing the genomes of 1000 actinobacteria strains.</title>
        <authorList>
            <person name="Klenk H.-P."/>
        </authorList>
    </citation>
    <scope>NUCLEOTIDE SEQUENCE [LARGE SCALE GENOMIC DNA]</scope>
    <source>
        <strain evidence="16 17">DSM 18936</strain>
    </source>
</reference>
<feature type="transmembrane region" description="Helical" evidence="10">
    <location>
        <begin position="624"/>
        <end position="642"/>
    </location>
</feature>
<feature type="transmembrane region" description="Helical" evidence="10">
    <location>
        <begin position="404"/>
        <end position="427"/>
    </location>
</feature>
<dbReference type="Pfam" id="PF00662">
    <property type="entry name" value="Proton_antipo_N"/>
    <property type="match status" value="1"/>
</dbReference>
<name>A0A4R7I3K7_9ACTN</name>
<sequence>MLIFVLTLHAVVGIALIVAGDRLGRWAFAIAGVVPAITLAVLGTEFAAAIDGEPVTEEYGWIPQLGLNIVLRMDAMSVVMVSLVSGIGLLVCTYAVGYFSHPKPGTARLAGLLTLFAGAMLGVVLSDHLMALFVFWELTSITSYLLIGNDDENPKARDSALMAVIITGAGGLALLAGIILLGQSTGTYLISELVDISVGDSGVITAAVILILLGAMTKSAQIPFAGWLPGAMVAPTPISTYLHAATMVKAGVYLVARLSPVLAETGTWRNLILVVSSITMIVGGWRALRQHDLKLLLAYGTVSQLGFMMLLFGMGEYELAQAGITVLLAHGAFKAALFMVVGIVDHQAGTRDIRALHGFGRTWWPVLAVATISAASMAGLPPLLGFIAKEKGLDGALHGDFTGATALVVVFVVGSILTFAYSARFVLGVFGRFGDAEHEHVTETAKAPAWTFSGPSILLATFTVAAGLAPVIIDDLVGAATTTLDEAAKPKHLALWHGINTALMLSALIIGVGVVLTVARRPVAIAQRRFHRAITWFPTADRSFWFLLNGLIRFAKRTTRVVQNGSLPTYLMVILTVSMLAIVIPAAAALDEWPDLIDTPIHVPLAGIVLAAAIGATIVHRRIAAALMLGAVGFGMSGFYVAQGAPDLALTQFAIEVLTTVMFVLVLRFLPARFDDRHLAIALPIRIAVAALVGVTAFIAALVTAAARSDVAEPDIADDMVRQSVSSGDGSNVVNVILVDFRGADTLGEITVLVIAALGVVALARVARRGPVEPAPTLLEVPAFARLPVVDVSARILFSSIMVLSIYFLFAGHNQPGGGFVGGLTAGVAISLRYVNGGVSSVRRSVRPKPWFVLGTGLFVSVTTALVPLALGESFLEHAKWQGELPLLGKIKVTSALPFDIGVYLVVVGLVLMAYEAFGEDAVPMQDPEQMEASAP</sequence>
<evidence type="ECO:0000259" key="15">
    <source>
        <dbReference type="Pfam" id="PF20501"/>
    </source>
</evidence>